<dbReference type="CDD" id="cd06583">
    <property type="entry name" value="PGRP"/>
    <property type="match status" value="1"/>
</dbReference>
<dbReference type="GO" id="GO:0008745">
    <property type="term" value="F:N-acetylmuramoyl-L-alanine amidase activity"/>
    <property type="evidence" value="ECO:0007669"/>
    <property type="project" value="UniProtKB-EC"/>
</dbReference>
<evidence type="ECO:0000256" key="3">
    <source>
        <dbReference type="ARBA" id="ARBA00022801"/>
    </source>
</evidence>
<dbReference type="Pfam" id="PF01510">
    <property type="entry name" value="Amidase_2"/>
    <property type="match status" value="1"/>
</dbReference>
<accession>A0A5R9G8G1</accession>
<dbReference type="Proteomes" id="UP000305906">
    <property type="component" value="Unassembled WGS sequence"/>
</dbReference>
<dbReference type="FunFam" id="3.40.80.10:FF:000006">
    <property type="entry name" value="N-acetylmuramoyl-L-alanine amidase"/>
    <property type="match status" value="1"/>
</dbReference>
<dbReference type="InterPro" id="IPR036505">
    <property type="entry name" value="Amidase/PGRP_sf"/>
</dbReference>
<reference evidence="7 8" key="1">
    <citation type="submission" date="2019-05" db="EMBL/GenBank/DDBJ databases">
        <title>Streptomyces sp. NEAU-C151, a novel actinomycete isolated from soil.</title>
        <authorList>
            <person name="Han L."/>
            <person name="Jiang H."/>
        </authorList>
    </citation>
    <scope>NUCLEOTIDE SEQUENCE [LARGE SCALE GENOMIC DNA]</scope>
    <source>
        <strain evidence="7 8">NEAU-C151</strain>
    </source>
</reference>
<evidence type="ECO:0000313" key="8">
    <source>
        <dbReference type="Proteomes" id="UP000305906"/>
    </source>
</evidence>
<feature type="domain" description="N-acetylmuramoyl-L-alanine amidase" evidence="6">
    <location>
        <begin position="117"/>
        <end position="247"/>
    </location>
</feature>
<dbReference type="EC" id="3.5.1.28" evidence="2"/>
<name>A0A5R9G8G1_9ACTN</name>
<dbReference type="GO" id="GO:0009253">
    <property type="term" value="P:peptidoglycan catabolic process"/>
    <property type="evidence" value="ECO:0007669"/>
    <property type="project" value="InterPro"/>
</dbReference>
<protein>
    <recommendedName>
        <fullName evidence="2">N-acetylmuramoyl-L-alanine amidase</fullName>
        <ecNumber evidence="2">3.5.1.28</ecNumber>
    </recommendedName>
</protein>
<evidence type="ECO:0000256" key="5">
    <source>
        <dbReference type="SAM" id="MobiDB-lite"/>
    </source>
</evidence>
<dbReference type="SUPFAM" id="SSF55846">
    <property type="entry name" value="N-acetylmuramoyl-L-alanine amidase-like"/>
    <property type="match status" value="1"/>
</dbReference>
<dbReference type="SMART" id="SM00644">
    <property type="entry name" value="Ami_2"/>
    <property type="match status" value="1"/>
</dbReference>
<dbReference type="GO" id="GO:0009254">
    <property type="term" value="P:peptidoglycan turnover"/>
    <property type="evidence" value="ECO:0007669"/>
    <property type="project" value="TreeGrafter"/>
</dbReference>
<dbReference type="AlphaFoldDB" id="A0A5R9G8G1"/>
<evidence type="ECO:0000256" key="2">
    <source>
        <dbReference type="ARBA" id="ARBA00011901"/>
    </source>
</evidence>
<evidence type="ECO:0000256" key="1">
    <source>
        <dbReference type="ARBA" id="ARBA00001561"/>
    </source>
</evidence>
<evidence type="ECO:0000259" key="6">
    <source>
        <dbReference type="SMART" id="SM00644"/>
    </source>
</evidence>
<keyword evidence="8" id="KW-1185">Reference proteome</keyword>
<dbReference type="EMBL" id="VBZC01000002">
    <property type="protein sequence ID" value="TLS47785.1"/>
    <property type="molecule type" value="Genomic_DNA"/>
</dbReference>
<gene>
    <name evidence="7" type="ORF">FE633_02110</name>
</gene>
<dbReference type="InterPro" id="IPR002502">
    <property type="entry name" value="Amidase_domain"/>
</dbReference>
<comment type="caution">
    <text evidence="7">The sequence shown here is derived from an EMBL/GenBank/DDBJ whole genome shotgun (WGS) entry which is preliminary data.</text>
</comment>
<dbReference type="PANTHER" id="PTHR30417:SF1">
    <property type="entry name" value="N-ACETYLMURAMOYL-L-ALANINE AMIDASE AMID"/>
    <property type="match status" value="1"/>
</dbReference>
<evidence type="ECO:0000313" key="7">
    <source>
        <dbReference type="EMBL" id="TLS47785.1"/>
    </source>
</evidence>
<dbReference type="Gene3D" id="3.40.80.10">
    <property type="entry name" value="Peptidoglycan recognition protein-like"/>
    <property type="match status" value="1"/>
</dbReference>
<evidence type="ECO:0000256" key="4">
    <source>
        <dbReference type="ARBA" id="ARBA00023316"/>
    </source>
</evidence>
<comment type="catalytic activity">
    <reaction evidence="1">
        <text>Hydrolyzes the link between N-acetylmuramoyl residues and L-amino acid residues in certain cell-wall glycopeptides.</text>
        <dbReference type="EC" id="3.5.1.28"/>
    </reaction>
</comment>
<feature type="region of interest" description="Disordered" evidence="5">
    <location>
        <begin position="39"/>
        <end position="59"/>
    </location>
</feature>
<dbReference type="InterPro" id="IPR051206">
    <property type="entry name" value="NAMLAA_amidase_2"/>
</dbReference>
<keyword evidence="4" id="KW-0961">Cell wall biogenesis/degradation</keyword>
<dbReference type="GO" id="GO:0071555">
    <property type="term" value="P:cell wall organization"/>
    <property type="evidence" value="ECO:0007669"/>
    <property type="project" value="UniProtKB-KW"/>
</dbReference>
<proteinExistence type="predicted"/>
<sequence length="262" mass="29133">MLRVCSSPLLSIPALRTDHHTPCGVLRYSTTGHAATACGGVTRSSPHPSSDSRRKAVPSLNRTRYLPKSLPSRRRLLQSAALATLSTVLLPSTQADAKTQAFDYRLAEWSPAHAANYTAANRPTSHPVDFLIIHMTQATYANTLRIFQNPEKQVSAHYVVRSADGHVTQMVRERDVAWHAGNWDYNTRSIGIEHEGWVDQPAYFTDAMYAESAKLTAAICTRYGIPKDRAHIIAHYEVPGSDHTDPGPNWDWTRYMRLVGSA</sequence>
<keyword evidence="3" id="KW-0378">Hydrolase</keyword>
<organism evidence="7 8">
    <name type="scientific">Streptomyces montanus</name>
    <dbReference type="NCBI Taxonomy" id="2580423"/>
    <lineage>
        <taxon>Bacteria</taxon>
        <taxon>Bacillati</taxon>
        <taxon>Actinomycetota</taxon>
        <taxon>Actinomycetes</taxon>
        <taxon>Kitasatosporales</taxon>
        <taxon>Streptomycetaceae</taxon>
        <taxon>Streptomyces</taxon>
    </lineage>
</organism>
<dbReference type="PANTHER" id="PTHR30417">
    <property type="entry name" value="N-ACETYLMURAMOYL-L-ALANINE AMIDASE AMID"/>
    <property type="match status" value="1"/>
</dbReference>